<proteinExistence type="predicted"/>
<sequence>MFAVFGLFSELLGFCLGITIFRTLNKNSSQFSHKTYVMHLRLTALLVAQDLANQEEGIGEVSSDVRTSYTTANPDVNPTSSFFDLGGIITIAINPEETTLNSIVSEDPWIDPDFGDNITLATHPPPTFPAAINGSG</sequence>
<dbReference type="Proteomes" id="UP000887574">
    <property type="component" value="Unplaced"/>
</dbReference>
<dbReference type="AlphaFoldDB" id="A0A915DIJ4"/>
<evidence type="ECO:0000313" key="1">
    <source>
        <dbReference type="Proteomes" id="UP000887574"/>
    </source>
</evidence>
<name>A0A915DIJ4_9BILA</name>
<reference evidence="2" key="1">
    <citation type="submission" date="2022-11" db="UniProtKB">
        <authorList>
            <consortium name="WormBaseParasite"/>
        </authorList>
    </citation>
    <scope>IDENTIFICATION</scope>
</reference>
<protein>
    <submittedName>
        <fullName evidence="2">Uncharacterized protein</fullName>
    </submittedName>
</protein>
<evidence type="ECO:0000313" key="2">
    <source>
        <dbReference type="WBParaSite" id="jg19625"/>
    </source>
</evidence>
<keyword evidence="1" id="KW-1185">Reference proteome</keyword>
<dbReference type="WBParaSite" id="jg19625">
    <property type="protein sequence ID" value="jg19625"/>
    <property type="gene ID" value="jg19625"/>
</dbReference>
<accession>A0A915DIJ4</accession>
<organism evidence="1 2">
    <name type="scientific">Ditylenchus dipsaci</name>
    <dbReference type="NCBI Taxonomy" id="166011"/>
    <lineage>
        <taxon>Eukaryota</taxon>
        <taxon>Metazoa</taxon>
        <taxon>Ecdysozoa</taxon>
        <taxon>Nematoda</taxon>
        <taxon>Chromadorea</taxon>
        <taxon>Rhabditida</taxon>
        <taxon>Tylenchina</taxon>
        <taxon>Tylenchomorpha</taxon>
        <taxon>Sphaerularioidea</taxon>
        <taxon>Anguinidae</taxon>
        <taxon>Anguininae</taxon>
        <taxon>Ditylenchus</taxon>
    </lineage>
</organism>